<proteinExistence type="predicted"/>
<protein>
    <submittedName>
        <fullName evidence="2">Uncharacterized protein</fullName>
    </submittedName>
</protein>
<name>A0A1X6MKX9_9APHY</name>
<dbReference type="AlphaFoldDB" id="A0A1X6MKX9"/>
<keyword evidence="3" id="KW-1185">Reference proteome</keyword>
<dbReference type="EMBL" id="KZ110610">
    <property type="protein sequence ID" value="OSX57050.1"/>
    <property type="molecule type" value="Genomic_DNA"/>
</dbReference>
<accession>A0A1X6MKX9</accession>
<dbReference type="RefSeq" id="XP_024333844.1">
    <property type="nucleotide sequence ID" value="XM_024487293.1"/>
</dbReference>
<gene>
    <name evidence="2" type="ORF">POSPLADRAFT_1158216</name>
</gene>
<feature type="compositionally biased region" description="Basic and acidic residues" evidence="1">
    <location>
        <begin position="48"/>
        <end position="57"/>
    </location>
</feature>
<feature type="compositionally biased region" description="Basic and acidic residues" evidence="1">
    <location>
        <begin position="84"/>
        <end position="98"/>
    </location>
</feature>
<feature type="region of interest" description="Disordered" evidence="1">
    <location>
        <begin position="243"/>
        <end position="291"/>
    </location>
</feature>
<reference evidence="2 3" key="1">
    <citation type="submission" date="2017-04" db="EMBL/GenBank/DDBJ databases">
        <title>Genome Sequence of the Model Brown-Rot Fungus Postia placenta SB12.</title>
        <authorList>
            <consortium name="DOE Joint Genome Institute"/>
            <person name="Gaskell J."/>
            <person name="Kersten P."/>
            <person name="Larrondo L.F."/>
            <person name="Canessa P."/>
            <person name="Martinez D."/>
            <person name="Hibbett D."/>
            <person name="Schmoll M."/>
            <person name="Kubicek C.P."/>
            <person name="Martinez A.T."/>
            <person name="Yadav J."/>
            <person name="Master E."/>
            <person name="Magnuson J.K."/>
            <person name="James T."/>
            <person name="Yaver D."/>
            <person name="Berka R."/>
            <person name="Labutti K."/>
            <person name="Lipzen A."/>
            <person name="Aerts A."/>
            <person name="Barry K."/>
            <person name="Henrissat B."/>
            <person name="Blanchette R."/>
            <person name="Grigoriev I."/>
            <person name="Cullen D."/>
        </authorList>
    </citation>
    <scope>NUCLEOTIDE SEQUENCE [LARGE SCALE GENOMIC DNA]</scope>
    <source>
        <strain evidence="2 3">MAD-698-R-SB12</strain>
    </source>
</reference>
<feature type="region of interest" description="Disordered" evidence="1">
    <location>
        <begin position="32"/>
        <end position="110"/>
    </location>
</feature>
<dbReference type="GeneID" id="36332242"/>
<evidence type="ECO:0000313" key="2">
    <source>
        <dbReference type="EMBL" id="OSX57050.1"/>
    </source>
</evidence>
<evidence type="ECO:0000256" key="1">
    <source>
        <dbReference type="SAM" id="MobiDB-lite"/>
    </source>
</evidence>
<sequence>MLRAVRLMLRQHSTALVMSEITLSRLRMDGSPRCKSKLQMMAKPPSSLRERAAKDNDTPPTQPQGECPGTSLRPDTNGNQDTTTGDHEGRRKDLDDGRLPYTTDEQGRVQPNDFKVMLNADGGRAYAKTAEKEELTGWARFAEEVWTFEDKRMERWKDDINYLLLYRYFEITASALLDSARLPHDDFDRVHNDVRIALDVIVEYCRLFCLEDVVQASTWDEFSDLLYICYELARADITRPTRDDTLTLGHSTDSIPDEPVAEATVSPAPSSQDTDETQREYPQVVEGTSMQ</sequence>
<evidence type="ECO:0000313" key="3">
    <source>
        <dbReference type="Proteomes" id="UP000194127"/>
    </source>
</evidence>
<dbReference type="OrthoDB" id="10276134at2759"/>
<dbReference type="Proteomes" id="UP000194127">
    <property type="component" value="Unassembled WGS sequence"/>
</dbReference>
<organism evidence="2 3">
    <name type="scientific">Postia placenta MAD-698-R-SB12</name>
    <dbReference type="NCBI Taxonomy" id="670580"/>
    <lineage>
        <taxon>Eukaryota</taxon>
        <taxon>Fungi</taxon>
        <taxon>Dikarya</taxon>
        <taxon>Basidiomycota</taxon>
        <taxon>Agaricomycotina</taxon>
        <taxon>Agaricomycetes</taxon>
        <taxon>Polyporales</taxon>
        <taxon>Adustoporiaceae</taxon>
        <taxon>Rhodonia</taxon>
    </lineage>
</organism>